<feature type="chain" id="PRO_5013088953" evidence="10">
    <location>
        <begin position="26"/>
        <end position="543"/>
    </location>
</feature>
<dbReference type="InterPro" id="IPR001851">
    <property type="entry name" value="ABC_transp_permease"/>
</dbReference>
<evidence type="ECO:0000256" key="3">
    <source>
        <dbReference type="ARBA" id="ARBA00022475"/>
    </source>
</evidence>
<evidence type="ECO:0000256" key="1">
    <source>
        <dbReference type="ARBA" id="ARBA00004429"/>
    </source>
</evidence>
<dbReference type="PANTHER" id="PTHR11795:SF447">
    <property type="entry name" value="ABC TRANSPORTER PERMEASE PROTEIN"/>
    <property type="match status" value="1"/>
</dbReference>
<evidence type="ECO:0000256" key="8">
    <source>
        <dbReference type="ARBA" id="ARBA00037998"/>
    </source>
</evidence>
<dbReference type="AlphaFoldDB" id="A0A1Q2M1X7"/>
<dbReference type="KEGG" id="maga:Mag101_02850"/>
<name>A0A1Q2M1X7_9GAMM</name>
<keyword evidence="4 9" id="KW-0812">Transmembrane</keyword>
<gene>
    <name evidence="11" type="ORF">Mag101_02850</name>
</gene>
<feature type="transmembrane region" description="Helical" evidence="9">
    <location>
        <begin position="394"/>
        <end position="411"/>
    </location>
</feature>
<keyword evidence="12" id="KW-1185">Reference proteome</keyword>
<accession>A0A1Q2M1X7</accession>
<feature type="transmembrane region" description="Helical" evidence="9">
    <location>
        <begin position="508"/>
        <end position="527"/>
    </location>
</feature>
<reference evidence="11" key="1">
    <citation type="submission" date="2017-02" db="EMBL/GenBank/DDBJ databases">
        <title>Genome of Microbulbifer agarilyticus GP101.</title>
        <authorList>
            <person name="Jung J."/>
            <person name="Bae S.S."/>
            <person name="Baek K."/>
        </authorList>
    </citation>
    <scope>NUCLEOTIDE SEQUENCE [LARGE SCALE GENOMIC DNA]</scope>
    <source>
        <strain evidence="11">GP101</strain>
    </source>
</reference>
<dbReference type="Pfam" id="PF02653">
    <property type="entry name" value="BPD_transp_2"/>
    <property type="match status" value="1"/>
</dbReference>
<dbReference type="PANTHER" id="PTHR11795">
    <property type="entry name" value="BRANCHED-CHAIN AMINO ACID TRANSPORT SYSTEM PERMEASE PROTEIN LIVH"/>
    <property type="match status" value="1"/>
</dbReference>
<evidence type="ECO:0000256" key="4">
    <source>
        <dbReference type="ARBA" id="ARBA00022692"/>
    </source>
</evidence>
<sequence>MNALLHKLWSVAIVLLLLPTGSPLAQSEPAGISADSVLQQLPGASLKKTGELIGQLEQAGGAEMRPLFEVMLAGELYFIKESKQIIAITKTERRTYMGRDVFGGATLGEFTSREIKKIRVNNRLRSQLRETLARIDLLHGRKIAQKQAVLAMLDDLNEQNMRLLTVAQQGGVDGEVARLIDLAAAMVQLRDSRVSEERLEAIGIMTGQLEPAVRNQLQRLVNDAQEQDLAVRAAAQKALDKISERIEFFGQLEQLFFGLSLGSVLLLAAIGLAITFGVMGVINMAHGEMIMLGAYTTYVIQQLFPGAIAYSLLIAVPAAFLVSGSVGVLIERGVIRHLQGRPLETLLATFGISLILQQAVRSIFSPLNMQVVTPNWMSGSLVINPVFSVTYNRLYILLFALAIFAALVVVLKKSSLGLNVRAVSQNRDMAKAMGVRTEMVDAMTFGLGSGIAGVAGVALSQLTNVGPNLGQSYIIDSFMVVVFGGVGNLLGTLVGGFSLGVANKFLEPSMGAVLANIIVLVGLILFIQKRPKGLFPQRGRAAE</sequence>
<dbReference type="InterPro" id="IPR017779">
    <property type="entry name" value="ABC_UrtB_bac"/>
</dbReference>
<dbReference type="GO" id="GO:0005886">
    <property type="term" value="C:plasma membrane"/>
    <property type="evidence" value="ECO:0007669"/>
    <property type="project" value="UniProtKB-SubCell"/>
</dbReference>
<dbReference type="GO" id="GO:0006865">
    <property type="term" value="P:amino acid transport"/>
    <property type="evidence" value="ECO:0007669"/>
    <property type="project" value="UniProtKB-KW"/>
</dbReference>
<keyword evidence="6 9" id="KW-1133">Transmembrane helix</keyword>
<keyword evidence="2" id="KW-0813">Transport</keyword>
<comment type="subcellular location">
    <subcellularLocation>
        <location evidence="1">Cell inner membrane</location>
        <topology evidence="1">Multi-pass membrane protein</topology>
    </subcellularLocation>
</comment>
<feature type="signal peptide" evidence="10">
    <location>
        <begin position="1"/>
        <end position="25"/>
    </location>
</feature>
<dbReference type="RefSeq" id="WP_077400509.1">
    <property type="nucleotide sequence ID" value="NZ_CP019650.1"/>
</dbReference>
<evidence type="ECO:0000256" key="6">
    <source>
        <dbReference type="ARBA" id="ARBA00022989"/>
    </source>
</evidence>
<dbReference type="CDD" id="cd06582">
    <property type="entry name" value="TM_PBP1_LivH_like"/>
    <property type="match status" value="1"/>
</dbReference>
<proteinExistence type="inferred from homology"/>
<feature type="transmembrane region" description="Helical" evidence="9">
    <location>
        <begin position="307"/>
        <end position="330"/>
    </location>
</feature>
<dbReference type="NCBIfam" id="TIGR03409">
    <property type="entry name" value="urea_trans_UrtB"/>
    <property type="match status" value="1"/>
</dbReference>
<keyword evidence="3" id="KW-1003">Cell membrane</keyword>
<evidence type="ECO:0000256" key="5">
    <source>
        <dbReference type="ARBA" id="ARBA00022970"/>
    </source>
</evidence>
<feature type="transmembrane region" description="Helical" evidence="9">
    <location>
        <begin position="478"/>
        <end position="502"/>
    </location>
</feature>
<evidence type="ECO:0000313" key="11">
    <source>
        <dbReference type="EMBL" id="AQQ66701.1"/>
    </source>
</evidence>
<protein>
    <submittedName>
        <fullName evidence="11">Urea ABC transporter permease subunit UrtB</fullName>
    </submittedName>
</protein>
<evidence type="ECO:0000256" key="9">
    <source>
        <dbReference type="SAM" id="Phobius"/>
    </source>
</evidence>
<keyword evidence="10" id="KW-0732">Signal</keyword>
<dbReference type="GO" id="GO:0022857">
    <property type="term" value="F:transmembrane transporter activity"/>
    <property type="evidence" value="ECO:0007669"/>
    <property type="project" value="InterPro"/>
</dbReference>
<feature type="transmembrane region" description="Helical" evidence="9">
    <location>
        <begin position="255"/>
        <end position="274"/>
    </location>
</feature>
<feature type="transmembrane region" description="Helical" evidence="9">
    <location>
        <begin position="281"/>
        <end position="301"/>
    </location>
</feature>
<dbReference type="EMBL" id="CP019650">
    <property type="protein sequence ID" value="AQQ66701.1"/>
    <property type="molecule type" value="Genomic_DNA"/>
</dbReference>
<evidence type="ECO:0000313" key="12">
    <source>
        <dbReference type="Proteomes" id="UP000188219"/>
    </source>
</evidence>
<dbReference type="InterPro" id="IPR052157">
    <property type="entry name" value="BCAA_transport_permease"/>
</dbReference>
<keyword evidence="7 9" id="KW-0472">Membrane</keyword>
<evidence type="ECO:0000256" key="10">
    <source>
        <dbReference type="SAM" id="SignalP"/>
    </source>
</evidence>
<organism evidence="11 12">
    <name type="scientific">Microbulbifer agarilyticus</name>
    <dbReference type="NCBI Taxonomy" id="260552"/>
    <lineage>
        <taxon>Bacteria</taxon>
        <taxon>Pseudomonadati</taxon>
        <taxon>Pseudomonadota</taxon>
        <taxon>Gammaproteobacteria</taxon>
        <taxon>Cellvibrionales</taxon>
        <taxon>Microbulbiferaceae</taxon>
        <taxon>Microbulbifer</taxon>
    </lineage>
</organism>
<dbReference type="STRING" id="260552.Mag101_02850"/>
<keyword evidence="5" id="KW-0029">Amino-acid transport</keyword>
<evidence type="ECO:0000256" key="2">
    <source>
        <dbReference type="ARBA" id="ARBA00022448"/>
    </source>
</evidence>
<dbReference type="Proteomes" id="UP000188219">
    <property type="component" value="Chromosome"/>
</dbReference>
<evidence type="ECO:0000256" key="7">
    <source>
        <dbReference type="ARBA" id="ARBA00023136"/>
    </source>
</evidence>
<comment type="similarity">
    <text evidence="8">Belongs to the binding-protein-dependent transport system permease family. LivHM subfamily.</text>
</comment>